<evidence type="ECO:0000313" key="1">
    <source>
        <dbReference type="EMBL" id="AIH06931.1"/>
    </source>
</evidence>
<accession>A0A075X1B0</accession>
<gene>
    <name evidence="1" type="primary">P61</name>
</gene>
<sequence>MALSSTSTYVEVNKSDRGLVGLFRRFFCKSDVSEEIDRVYDLVKGNIRMYSVATLYGSLRVATWFEDRGVLYAWSDSNGYARALLAAYINTYGISRNSYYEMSTSMKDLLLVEQRYFDQALGWVDKKVTQIQEFSYTVDRSVVKTFLQRLNRDSTFYSNVAFALSNYLGRICTEGELFGQVTLPVSSRHVRTDLVFEGLGLNAKEIALGRLSVKCMTQEKDVVLGVKFKRLASQVASLQNIIMTSDTSLSFSNVPAIKLLIVEALESTEISTTTFEARLRWLEVAAAVAVKSLKKYFPSVKAVTPNSLFRTISRLPGESFEGSVSFLTHNLPDVTKCNLVYSVGSPLGADLNFELTSRLISTLMVDNPDLVMSFQEWIVLLIERFCYHNTNTVRYVDIPKFCEVEYDDSLYLVDFRGADKIFSEYSGRIPNVQRLWAGGYATEAYTLLKRIGGMLPKWPDVMNLPSYMNFDFVGYVNPLILSEEERVLLAELLNRFRTVETKIGGFTLGSRGKDPSDYMFEDLVGSGNMGMVKELNGASNQLLRRG</sequence>
<dbReference type="Pfam" id="PF03225">
    <property type="entry name" value="Viral_Hsp90"/>
    <property type="match status" value="1"/>
</dbReference>
<name>A0A075X1B0_9CLOS</name>
<organism evidence="1">
    <name type="scientific">Plum bark necrosis stem pitting-associated virus</name>
    <dbReference type="NCBI Taxonomy" id="675077"/>
    <lineage>
        <taxon>Viruses</taxon>
        <taxon>Riboviria</taxon>
        <taxon>Orthornavirae</taxon>
        <taxon>Kitrinoviricota</taxon>
        <taxon>Alsuviricetes</taxon>
        <taxon>Martellivirales</taxon>
        <taxon>Closteroviridae</taxon>
        <taxon>Ampelovirus</taxon>
        <taxon>Ampelovirus pruni</taxon>
    </lineage>
</organism>
<dbReference type="InterPro" id="IPR004909">
    <property type="entry name" value="Vir_Hsp90"/>
</dbReference>
<reference evidence="1" key="1">
    <citation type="journal article" date="2014" name="PLoS ONE">
        <title>Genetic Diversity and Molecular Evolution of Plum bark necrosis stem pitting-associated virus from China.</title>
        <authorList>
            <person name="Qu L."/>
            <person name="Cui H."/>
            <person name="Wu G."/>
            <person name="Zhou J."/>
            <person name="Su J."/>
            <person name="Wang G."/>
            <person name="Hong N."/>
        </authorList>
    </citation>
    <scope>NUCLEOTIDE SEQUENCE</scope>
    <source>
        <strain evidence="1">WH-1</strain>
    </source>
</reference>
<proteinExistence type="predicted"/>
<dbReference type="EMBL" id="KJ792852">
    <property type="protein sequence ID" value="AIH06931.1"/>
    <property type="molecule type" value="Genomic_RNA"/>
</dbReference>
<protein>
    <submittedName>
        <fullName evidence="1">p61</fullName>
    </submittedName>
</protein>